<proteinExistence type="predicted"/>
<dbReference type="PROSITE" id="PS50011">
    <property type="entry name" value="PROTEIN_KINASE_DOM"/>
    <property type="match status" value="1"/>
</dbReference>
<keyword evidence="7" id="KW-1133">Transmembrane helix</keyword>
<dbReference type="GO" id="GO:0005524">
    <property type="term" value="F:ATP binding"/>
    <property type="evidence" value="ECO:0007669"/>
    <property type="project" value="UniProtKB-UniRule"/>
</dbReference>
<evidence type="ECO:0000256" key="3">
    <source>
        <dbReference type="ARBA" id="ARBA00022777"/>
    </source>
</evidence>
<keyword evidence="1" id="KW-0808">Transferase</keyword>
<evidence type="ECO:0000313" key="9">
    <source>
        <dbReference type="EMBL" id="AKF04882.1"/>
    </source>
</evidence>
<dbReference type="EMBL" id="CP011125">
    <property type="protein sequence ID" value="AKF04882.1"/>
    <property type="molecule type" value="Genomic_DNA"/>
</dbReference>
<keyword evidence="3 9" id="KW-0418">Kinase</keyword>
<organism evidence="9 10">
    <name type="scientific">Sandaracinus amylolyticus</name>
    <dbReference type="NCBI Taxonomy" id="927083"/>
    <lineage>
        <taxon>Bacteria</taxon>
        <taxon>Pseudomonadati</taxon>
        <taxon>Myxococcota</taxon>
        <taxon>Polyangia</taxon>
        <taxon>Polyangiales</taxon>
        <taxon>Sandaracinaceae</taxon>
        <taxon>Sandaracinus</taxon>
    </lineage>
</organism>
<evidence type="ECO:0000313" key="10">
    <source>
        <dbReference type="Proteomes" id="UP000034883"/>
    </source>
</evidence>
<dbReference type="SMART" id="SM00220">
    <property type="entry name" value="S_TKc"/>
    <property type="match status" value="1"/>
</dbReference>
<evidence type="ECO:0000256" key="2">
    <source>
        <dbReference type="ARBA" id="ARBA00022741"/>
    </source>
</evidence>
<dbReference type="InterPro" id="IPR011009">
    <property type="entry name" value="Kinase-like_dom_sf"/>
</dbReference>
<dbReference type="GO" id="GO:0004674">
    <property type="term" value="F:protein serine/threonine kinase activity"/>
    <property type="evidence" value="ECO:0007669"/>
    <property type="project" value="TreeGrafter"/>
</dbReference>
<evidence type="ECO:0000259" key="8">
    <source>
        <dbReference type="PROSITE" id="PS50011"/>
    </source>
</evidence>
<evidence type="ECO:0000256" key="1">
    <source>
        <dbReference type="ARBA" id="ARBA00022679"/>
    </source>
</evidence>
<reference evidence="9 10" key="1">
    <citation type="submission" date="2015-03" db="EMBL/GenBank/DDBJ databases">
        <title>Genome assembly of Sandaracinus amylolyticus DSM 53668.</title>
        <authorList>
            <person name="Sharma G."/>
            <person name="Subramanian S."/>
        </authorList>
    </citation>
    <scope>NUCLEOTIDE SEQUENCE [LARGE SCALE GENOMIC DNA]</scope>
    <source>
        <strain evidence="9 10">DSM 53668</strain>
    </source>
</reference>
<name>A0A0F6YGN0_9BACT</name>
<evidence type="ECO:0000256" key="6">
    <source>
        <dbReference type="SAM" id="MobiDB-lite"/>
    </source>
</evidence>
<keyword evidence="2 5" id="KW-0547">Nucleotide-binding</keyword>
<dbReference type="Gene3D" id="3.30.200.20">
    <property type="entry name" value="Phosphorylase Kinase, domain 1"/>
    <property type="match status" value="1"/>
</dbReference>
<evidence type="ECO:0000256" key="5">
    <source>
        <dbReference type="PROSITE-ProRule" id="PRU10141"/>
    </source>
</evidence>
<dbReference type="PANTHER" id="PTHR43289">
    <property type="entry name" value="MITOGEN-ACTIVATED PROTEIN KINASE KINASE KINASE 20-RELATED"/>
    <property type="match status" value="1"/>
</dbReference>
<dbReference type="SUPFAM" id="SSF56112">
    <property type="entry name" value="Protein kinase-like (PK-like)"/>
    <property type="match status" value="1"/>
</dbReference>
<feature type="binding site" evidence="5">
    <location>
        <position position="125"/>
    </location>
    <ligand>
        <name>ATP</name>
        <dbReference type="ChEBI" id="CHEBI:30616"/>
    </ligand>
</feature>
<dbReference type="InterPro" id="IPR017441">
    <property type="entry name" value="Protein_kinase_ATP_BS"/>
</dbReference>
<protein>
    <submittedName>
        <fullName evidence="9">Serine/threonine-protein kinase PknB</fullName>
    </submittedName>
</protein>
<dbReference type="InterPro" id="IPR008271">
    <property type="entry name" value="Ser/Thr_kinase_AS"/>
</dbReference>
<keyword evidence="4 5" id="KW-0067">ATP-binding</keyword>
<keyword evidence="10" id="KW-1185">Reference proteome</keyword>
<evidence type="ECO:0000256" key="7">
    <source>
        <dbReference type="SAM" id="Phobius"/>
    </source>
</evidence>
<dbReference type="Gene3D" id="1.10.510.10">
    <property type="entry name" value="Transferase(Phosphotransferase) domain 1"/>
    <property type="match status" value="1"/>
</dbReference>
<feature type="domain" description="Protein kinase" evidence="8">
    <location>
        <begin position="96"/>
        <end position="397"/>
    </location>
</feature>
<evidence type="ECO:0000256" key="4">
    <source>
        <dbReference type="ARBA" id="ARBA00022840"/>
    </source>
</evidence>
<dbReference type="InterPro" id="IPR000719">
    <property type="entry name" value="Prot_kinase_dom"/>
</dbReference>
<dbReference type="PANTHER" id="PTHR43289:SF6">
    <property type="entry name" value="SERINE_THREONINE-PROTEIN KINASE NEKL-3"/>
    <property type="match status" value="1"/>
</dbReference>
<keyword evidence="7" id="KW-0472">Membrane</keyword>
<keyword evidence="7" id="KW-0812">Transmembrane</keyword>
<dbReference type="PROSITE" id="PS00107">
    <property type="entry name" value="PROTEIN_KINASE_ATP"/>
    <property type="match status" value="1"/>
</dbReference>
<sequence>MQQRERQGSVDTTVGYEVPRASDRPPLALGETAADASLPGALHATVALGETLAAPLPEVAEGASAPRVTSTSTSVLPRVEAEGKGVRLVPTSGPRYRTVRSLGEGGMGEVALVEDRDIGRNVAMKRLRATFGQGPAVVARFVDEVRTIGNLEHPNIVPIHDVGVDESGRYFFVMKYVDGETLESIVTRLQAGDPRAIADHGITRRVEIFVGLLRALQYAHARGVVHRDVKPANVMIGRYGEVVLMDWGVARPIAKVGAHDDAQRMSPDEMRATPSRASETHAGALIGTPLYMSPEQAAGKNDELDARSDLYSACLVFHELLGLRHYRSSTSGSLGELLEAIRAQEPENVHTMFPAHPANPQGIPAELAHFCRRGLARDPAARWQSAEEMIAELEAILEGRCRVQCPVTFMKRSTREMGLFVDRRPRFAMGAAIVTALVVLGLIANALRDLIL</sequence>
<dbReference type="STRING" id="927083.DB32_002031"/>
<dbReference type="CDD" id="cd14014">
    <property type="entry name" value="STKc_PknB_like"/>
    <property type="match status" value="1"/>
</dbReference>
<dbReference type="Pfam" id="PF00069">
    <property type="entry name" value="Pkinase"/>
    <property type="match status" value="1"/>
</dbReference>
<feature type="region of interest" description="Disordered" evidence="6">
    <location>
        <begin position="1"/>
        <end position="27"/>
    </location>
</feature>
<dbReference type="Proteomes" id="UP000034883">
    <property type="component" value="Chromosome"/>
</dbReference>
<accession>A0A0F6YGN0</accession>
<gene>
    <name evidence="9" type="ORF">DB32_002031</name>
</gene>
<dbReference type="AlphaFoldDB" id="A0A0F6YGN0"/>
<dbReference type="RefSeq" id="WP_053232179.1">
    <property type="nucleotide sequence ID" value="NZ_CP011125.1"/>
</dbReference>
<feature type="transmembrane region" description="Helical" evidence="7">
    <location>
        <begin position="427"/>
        <end position="447"/>
    </location>
</feature>
<dbReference type="PROSITE" id="PS00108">
    <property type="entry name" value="PROTEIN_KINASE_ST"/>
    <property type="match status" value="1"/>
</dbReference>
<dbReference type="KEGG" id="samy:DB32_002031"/>
<dbReference type="OrthoDB" id="9801841at2"/>